<accession>A0A1V4J1Q7</accession>
<keyword evidence="2" id="KW-0813">Transport</keyword>
<protein>
    <submittedName>
        <fullName evidence="11">Putative multidrug export ATP-binding/permease protein</fullName>
        <ecNumber evidence="11">3.6.3.-</ecNumber>
    </submittedName>
</protein>
<comment type="subcellular location">
    <subcellularLocation>
        <location evidence="1">Cell membrane</location>
        <topology evidence="1">Multi-pass membrane protein</topology>
    </subcellularLocation>
</comment>
<reference evidence="11 12" key="1">
    <citation type="submission" date="2017-03" db="EMBL/GenBank/DDBJ databases">
        <title>Genome sequence of Clostridium chromiireducens DSM 23318.</title>
        <authorList>
            <person name="Poehlein A."/>
            <person name="Daniel R."/>
        </authorList>
    </citation>
    <scope>NUCLEOTIDE SEQUENCE [LARGE SCALE GENOMIC DNA]</scope>
    <source>
        <strain evidence="11 12">DSM 23318</strain>
    </source>
</reference>
<keyword evidence="3" id="KW-1003">Cell membrane</keyword>
<keyword evidence="6 11" id="KW-0067">ATP-binding</keyword>
<feature type="transmembrane region" description="Helical" evidence="9">
    <location>
        <begin position="293"/>
        <end position="316"/>
    </location>
</feature>
<keyword evidence="4 9" id="KW-0812">Transmembrane</keyword>
<dbReference type="Proteomes" id="UP000191056">
    <property type="component" value="Unassembled WGS sequence"/>
</dbReference>
<feature type="transmembrane region" description="Helical" evidence="9">
    <location>
        <begin position="149"/>
        <end position="167"/>
    </location>
</feature>
<keyword evidence="7 9" id="KW-1133">Transmembrane helix</keyword>
<evidence type="ECO:0000256" key="4">
    <source>
        <dbReference type="ARBA" id="ARBA00022692"/>
    </source>
</evidence>
<dbReference type="SUPFAM" id="SSF52540">
    <property type="entry name" value="P-loop containing nucleoside triphosphate hydrolases"/>
    <property type="match status" value="1"/>
</dbReference>
<dbReference type="PANTHER" id="PTHR43394:SF1">
    <property type="entry name" value="ATP-BINDING CASSETTE SUB-FAMILY B MEMBER 10, MITOCHONDRIAL"/>
    <property type="match status" value="1"/>
</dbReference>
<dbReference type="RefSeq" id="WP_242965971.1">
    <property type="nucleotide sequence ID" value="NZ_MZGT01000002.1"/>
</dbReference>
<keyword evidence="12" id="KW-1185">Reference proteome</keyword>
<dbReference type="InterPro" id="IPR027417">
    <property type="entry name" value="P-loop_NTPase"/>
</dbReference>
<comment type="caution">
    <text evidence="11">The sequence shown here is derived from an EMBL/GenBank/DDBJ whole genome shotgun (WGS) entry which is preliminary data.</text>
</comment>
<evidence type="ECO:0000256" key="5">
    <source>
        <dbReference type="ARBA" id="ARBA00022741"/>
    </source>
</evidence>
<feature type="domain" description="ABC transporter" evidence="10">
    <location>
        <begin position="354"/>
        <end position="593"/>
    </location>
</feature>
<evidence type="ECO:0000256" key="7">
    <source>
        <dbReference type="ARBA" id="ARBA00022989"/>
    </source>
</evidence>
<organism evidence="11 12">
    <name type="scientific">Clostridium chromiireducens</name>
    <dbReference type="NCBI Taxonomy" id="225345"/>
    <lineage>
        <taxon>Bacteria</taxon>
        <taxon>Bacillati</taxon>
        <taxon>Bacillota</taxon>
        <taxon>Clostridia</taxon>
        <taxon>Eubacteriales</taxon>
        <taxon>Clostridiaceae</taxon>
        <taxon>Clostridium</taxon>
    </lineage>
</organism>
<dbReference type="InterPro" id="IPR036640">
    <property type="entry name" value="ABC1_TM_sf"/>
</dbReference>
<dbReference type="EMBL" id="MZGT01000002">
    <property type="protein sequence ID" value="OPJ66089.1"/>
    <property type="molecule type" value="Genomic_DNA"/>
</dbReference>
<keyword evidence="8 9" id="KW-0472">Membrane</keyword>
<dbReference type="FunFam" id="3.40.50.300:FF:000854">
    <property type="entry name" value="Multidrug ABC transporter ATP-binding protein"/>
    <property type="match status" value="1"/>
</dbReference>
<dbReference type="AlphaFoldDB" id="A0A1V4J1Q7"/>
<evidence type="ECO:0000313" key="12">
    <source>
        <dbReference type="Proteomes" id="UP000191056"/>
    </source>
</evidence>
<evidence type="ECO:0000256" key="1">
    <source>
        <dbReference type="ARBA" id="ARBA00004651"/>
    </source>
</evidence>
<proteinExistence type="predicted"/>
<evidence type="ECO:0000256" key="2">
    <source>
        <dbReference type="ARBA" id="ARBA00022448"/>
    </source>
</evidence>
<dbReference type="PANTHER" id="PTHR43394">
    <property type="entry name" value="ATP-DEPENDENT PERMEASE MDL1, MITOCHONDRIAL"/>
    <property type="match status" value="1"/>
</dbReference>
<dbReference type="SMART" id="SM00382">
    <property type="entry name" value="AAA"/>
    <property type="match status" value="1"/>
</dbReference>
<dbReference type="Gene3D" id="3.40.50.300">
    <property type="entry name" value="P-loop containing nucleotide triphosphate hydrolases"/>
    <property type="match status" value="1"/>
</dbReference>
<evidence type="ECO:0000256" key="8">
    <source>
        <dbReference type="ARBA" id="ARBA00023136"/>
    </source>
</evidence>
<dbReference type="InterPro" id="IPR003593">
    <property type="entry name" value="AAA+_ATPase"/>
</dbReference>
<dbReference type="GO" id="GO:0016887">
    <property type="term" value="F:ATP hydrolysis activity"/>
    <property type="evidence" value="ECO:0007669"/>
    <property type="project" value="InterPro"/>
</dbReference>
<dbReference type="GO" id="GO:0005886">
    <property type="term" value="C:plasma membrane"/>
    <property type="evidence" value="ECO:0007669"/>
    <property type="project" value="UniProtKB-SubCell"/>
</dbReference>
<evidence type="ECO:0000259" key="10">
    <source>
        <dbReference type="PROSITE" id="PS50893"/>
    </source>
</evidence>
<evidence type="ECO:0000313" key="11">
    <source>
        <dbReference type="EMBL" id="OPJ66089.1"/>
    </source>
</evidence>
<feature type="transmembrane region" description="Helical" evidence="9">
    <location>
        <begin position="68"/>
        <end position="86"/>
    </location>
</feature>
<feature type="transmembrane region" description="Helical" evidence="9">
    <location>
        <begin position="261"/>
        <end position="281"/>
    </location>
</feature>
<dbReference type="EC" id="3.6.3.-" evidence="11"/>
<feature type="transmembrane region" description="Helical" evidence="9">
    <location>
        <begin position="30"/>
        <end position="56"/>
    </location>
</feature>
<dbReference type="InterPro" id="IPR003439">
    <property type="entry name" value="ABC_transporter-like_ATP-bd"/>
</dbReference>
<dbReference type="Pfam" id="PF00005">
    <property type="entry name" value="ABC_tran"/>
    <property type="match status" value="1"/>
</dbReference>
<evidence type="ECO:0000256" key="6">
    <source>
        <dbReference type="ARBA" id="ARBA00022840"/>
    </source>
</evidence>
<sequence length="609" mass="69522">MKREIDTLRMSSIKNNIFAMKMGWKLSKSTIIHACISSALDYFEWIFFSAVFMRYIINGIEEKKSFQYILNFIIITCILFVSIALYRSYINNVTMQLNSTTIYKGLYEKLYKKARNVELSCFENPEFYNKYTMAIDGAGDKITSVIKNVWGVVTGAIATLIVFYTMFSIDNMAVLFVIFPIIGNFVFGGIMNKLELKRYEDNIPNERVSQYVNRVMYLAEYAKEIRLSKIYKLIIRKYNKAVEGTVSIAGNYAPKIVPVNILKNIFTFTIIFEGVLLYGAYKAMIVKSISLSQMAVLSSIMVSSTWILIGLFNSILETMKNGLFVKNLRVFMEYKEAIPEDWEGIIPKPFISSIEFRNVSFAYKDNEYIVKNLNFKIKGNSIAALVGHNGAGKSTIIKLLFRLYDPTNGEIFVNGKNIKEYNLRAYRKLFTAAFQDYKVLALSIKENVLMEHECENEDEAVMEALKKAGIYEKVGTLPKGIDTILTKEFDESGAVLSGGQYQKIAVARTFVQDAPIKVYDEPSSALDPIAEYELYKSIMKESKNKTMIFISHRLSSVRNADKVFMLENGEIIEQGTHEELMEMKGSYADMYTKQAMNYLALNSIEGVEL</sequence>
<gene>
    <name evidence="11" type="ORF">CLCHR_01900</name>
</gene>
<feature type="transmembrane region" description="Helical" evidence="9">
    <location>
        <begin position="173"/>
        <end position="191"/>
    </location>
</feature>
<dbReference type="SUPFAM" id="SSF90123">
    <property type="entry name" value="ABC transporter transmembrane region"/>
    <property type="match status" value="1"/>
</dbReference>
<dbReference type="PROSITE" id="PS50893">
    <property type="entry name" value="ABC_TRANSPORTER_2"/>
    <property type="match status" value="1"/>
</dbReference>
<keyword evidence="11" id="KW-0378">Hydrolase</keyword>
<dbReference type="GO" id="GO:0005524">
    <property type="term" value="F:ATP binding"/>
    <property type="evidence" value="ECO:0007669"/>
    <property type="project" value="UniProtKB-KW"/>
</dbReference>
<dbReference type="GO" id="GO:0015421">
    <property type="term" value="F:ABC-type oligopeptide transporter activity"/>
    <property type="evidence" value="ECO:0007669"/>
    <property type="project" value="TreeGrafter"/>
</dbReference>
<name>A0A1V4J1Q7_9CLOT</name>
<keyword evidence="5" id="KW-0547">Nucleotide-binding</keyword>
<evidence type="ECO:0000256" key="3">
    <source>
        <dbReference type="ARBA" id="ARBA00022475"/>
    </source>
</evidence>
<evidence type="ECO:0000256" key="9">
    <source>
        <dbReference type="SAM" id="Phobius"/>
    </source>
</evidence>
<dbReference type="Gene3D" id="1.20.1560.10">
    <property type="entry name" value="ABC transporter type 1, transmembrane domain"/>
    <property type="match status" value="1"/>
</dbReference>
<dbReference type="STRING" id="225345.CLCHR_01900"/>
<dbReference type="InterPro" id="IPR039421">
    <property type="entry name" value="Type_1_exporter"/>
</dbReference>